<accession>A0A7R9BYY8</accession>
<gene>
    <name evidence="2" type="ORF">NMOB1V02_LOCUS10597</name>
</gene>
<evidence type="ECO:0000256" key="1">
    <source>
        <dbReference type="SAM" id="MobiDB-lite"/>
    </source>
</evidence>
<organism evidence="2">
    <name type="scientific">Notodromas monacha</name>
    <dbReference type="NCBI Taxonomy" id="399045"/>
    <lineage>
        <taxon>Eukaryota</taxon>
        <taxon>Metazoa</taxon>
        <taxon>Ecdysozoa</taxon>
        <taxon>Arthropoda</taxon>
        <taxon>Crustacea</taxon>
        <taxon>Oligostraca</taxon>
        <taxon>Ostracoda</taxon>
        <taxon>Podocopa</taxon>
        <taxon>Podocopida</taxon>
        <taxon>Cypridocopina</taxon>
        <taxon>Cypridoidea</taxon>
        <taxon>Cyprididae</taxon>
        <taxon>Notodromas</taxon>
    </lineage>
</organism>
<evidence type="ECO:0000313" key="2">
    <source>
        <dbReference type="EMBL" id="CAD7282979.1"/>
    </source>
</evidence>
<feature type="region of interest" description="Disordered" evidence="1">
    <location>
        <begin position="183"/>
        <end position="205"/>
    </location>
</feature>
<evidence type="ECO:0000313" key="3">
    <source>
        <dbReference type="Proteomes" id="UP000678499"/>
    </source>
</evidence>
<feature type="region of interest" description="Disordered" evidence="1">
    <location>
        <begin position="57"/>
        <end position="104"/>
    </location>
</feature>
<sequence length="349" mass="39720">MYHSYLVWRRKRYPYENVQPQSYGRGHHGQQQQHHYDFVPYSGHHPHQQKHDYYAYNPELGASGGRHRREAQGNDYYSLPPPPPPPPPSYGTTTKPSFPADSGEHKSVLKKSFNSFFVPTPLTDVVLEVKDKHGSSYEPAEAWKADCNAKYGSAHGFKFGWITGVGERHEGYEATMKTLDFNTCTGPTNGDDSENKKDDYPPKPNTFQLDLNEVRVIDLTPEEHPYLPSSDCPRGFLLTALWAEDYDWKHVKYGKCVELEDGLVDFMTCANFEPEPQKEKQEQHGYYKDHQPTSSYNKKLAVIDCPRAWAAVGLRRSYQGIDALRCCKIVPPHPLPPPPPHPAGYGYPA</sequence>
<reference evidence="2" key="1">
    <citation type="submission" date="2020-11" db="EMBL/GenBank/DDBJ databases">
        <authorList>
            <person name="Tran Van P."/>
        </authorList>
    </citation>
    <scope>NUCLEOTIDE SEQUENCE</scope>
</reference>
<dbReference type="EMBL" id="OA886664">
    <property type="protein sequence ID" value="CAD7282979.1"/>
    <property type="molecule type" value="Genomic_DNA"/>
</dbReference>
<dbReference type="Proteomes" id="UP000678499">
    <property type="component" value="Unassembled WGS sequence"/>
</dbReference>
<name>A0A7R9BYY8_9CRUS</name>
<dbReference type="EMBL" id="CAJPEX010004627">
    <property type="protein sequence ID" value="CAG0923131.1"/>
    <property type="molecule type" value="Genomic_DNA"/>
</dbReference>
<dbReference type="AlphaFoldDB" id="A0A7R9BYY8"/>
<protein>
    <submittedName>
        <fullName evidence="2">Uncharacterized protein</fullName>
    </submittedName>
</protein>
<feature type="compositionally biased region" description="Pro residues" evidence="1">
    <location>
        <begin position="79"/>
        <end position="89"/>
    </location>
</feature>
<proteinExistence type="predicted"/>
<keyword evidence="3" id="KW-1185">Reference proteome</keyword>